<evidence type="ECO:0000256" key="14">
    <source>
        <dbReference type="ARBA" id="ARBA00023316"/>
    </source>
</evidence>
<dbReference type="RefSeq" id="WP_323356581.1">
    <property type="nucleotide sequence ID" value="NZ_JAYGHY010000020.1"/>
</dbReference>
<evidence type="ECO:0000256" key="1">
    <source>
        <dbReference type="ARBA" id="ARBA00004496"/>
    </source>
</evidence>
<keyword evidence="7 18" id="KW-0479">Metal-binding</keyword>
<dbReference type="GO" id="GO:0019134">
    <property type="term" value="F:glucosamine-1-phosphate N-acetyltransferase activity"/>
    <property type="evidence" value="ECO:0007669"/>
    <property type="project" value="UniProtKB-EC"/>
</dbReference>
<dbReference type="InterPro" id="IPR005882">
    <property type="entry name" value="Bifunctional_GlmU"/>
</dbReference>
<dbReference type="InterPro" id="IPR038009">
    <property type="entry name" value="GlmU_C_LbH"/>
</dbReference>
<feature type="binding site" evidence="18">
    <location>
        <position position="224"/>
    </location>
    <ligand>
        <name>UDP-N-acetyl-alpha-D-glucosamine</name>
        <dbReference type="ChEBI" id="CHEBI:57705"/>
    </ligand>
</feature>
<feature type="binding site" evidence="18">
    <location>
        <position position="155"/>
    </location>
    <ligand>
        <name>UDP-N-acetyl-alpha-D-glucosamine</name>
        <dbReference type="ChEBI" id="CHEBI:57705"/>
    </ligand>
</feature>
<evidence type="ECO:0000256" key="3">
    <source>
        <dbReference type="ARBA" id="ARBA00007947"/>
    </source>
</evidence>
<keyword evidence="14 18" id="KW-0961">Cell wall biogenesis/degradation</keyword>
<evidence type="ECO:0000256" key="16">
    <source>
        <dbReference type="ARBA" id="ARBA00048493"/>
    </source>
</evidence>
<feature type="binding site" evidence="18">
    <location>
        <position position="140"/>
    </location>
    <ligand>
        <name>UDP-N-acetyl-alpha-D-glucosamine</name>
        <dbReference type="ChEBI" id="CHEBI:57705"/>
    </ligand>
</feature>
<comment type="subcellular location">
    <subcellularLocation>
        <location evidence="1 18">Cytoplasm</location>
    </subcellularLocation>
</comment>
<dbReference type="Gene3D" id="2.160.10.10">
    <property type="entry name" value="Hexapeptide repeat proteins"/>
    <property type="match status" value="1"/>
</dbReference>
<proteinExistence type="inferred from homology"/>
<dbReference type="Gene3D" id="3.90.550.10">
    <property type="entry name" value="Spore Coat Polysaccharide Biosynthesis Protein SpsA, Chain A"/>
    <property type="match status" value="1"/>
</dbReference>
<evidence type="ECO:0000256" key="6">
    <source>
        <dbReference type="ARBA" id="ARBA00022695"/>
    </source>
</evidence>
<name>A0ABU5SVI0_9CYAN</name>
<protein>
    <recommendedName>
        <fullName evidence="18">Bifunctional protein GlmU</fullName>
    </recommendedName>
    <domain>
        <recommendedName>
            <fullName evidence="18">UDP-N-acetylglucosamine pyrophosphorylase</fullName>
            <ecNumber evidence="18">2.7.7.23</ecNumber>
        </recommendedName>
        <alternativeName>
            <fullName evidence="18">N-acetylglucosamine-1-phosphate uridyltransferase</fullName>
        </alternativeName>
    </domain>
    <domain>
        <recommendedName>
            <fullName evidence="18">Glucosamine-1-phosphate N-acetyltransferase</fullName>
            <ecNumber evidence="18">2.3.1.157</ecNumber>
        </recommendedName>
    </domain>
</protein>
<dbReference type="EC" id="2.7.7.23" evidence="18"/>
<dbReference type="HAMAP" id="MF_01631">
    <property type="entry name" value="GlmU"/>
    <property type="match status" value="1"/>
</dbReference>
<evidence type="ECO:0000256" key="4">
    <source>
        <dbReference type="ARBA" id="ARBA00022490"/>
    </source>
</evidence>
<evidence type="ECO:0000256" key="8">
    <source>
        <dbReference type="ARBA" id="ARBA00022737"/>
    </source>
</evidence>
<reference evidence="20 21" key="1">
    <citation type="submission" date="2023-12" db="EMBL/GenBank/DDBJ databases">
        <title>Baltic Sea Cyanobacteria.</title>
        <authorList>
            <person name="Delbaje E."/>
            <person name="Fewer D.P."/>
            <person name="Shishido T.K."/>
        </authorList>
    </citation>
    <scope>NUCLEOTIDE SEQUENCE [LARGE SCALE GENOMIC DNA]</scope>
    <source>
        <strain evidence="20 21">UHCC 0281</strain>
    </source>
</reference>
<comment type="similarity">
    <text evidence="3 18">In the N-terminal section; belongs to the N-acetylglucosamine-1-phosphate uridyltransferase family.</text>
</comment>
<feature type="binding site" evidence="18">
    <location>
        <position position="224"/>
    </location>
    <ligand>
        <name>Mg(2+)</name>
        <dbReference type="ChEBI" id="CHEBI:18420"/>
    </ligand>
</feature>
<dbReference type="InterPro" id="IPR001451">
    <property type="entry name" value="Hexapep"/>
</dbReference>
<feature type="binding site" evidence="18">
    <location>
        <position position="373"/>
    </location>
    <ligand>
        <name>UDP-N-acetyl-alpha-D-glucosamine</name>
        <dbReference type="ChEBI" id="CHEBI:57705"/>
    </ligand>
</feature>
<keyword evidence="4 18" id="KW-0963">Cytoplasm</keyword>
<dbReference type="InterPro" id="IPR025877">
    <property type="entry name" value="MobA-like_NTP_Trfase"/>
</dbReference>
<feature type="active site" description="Proton acceptor" evidence="18">
    <location>
        <position position="359"/>
    </location>
</feature>
<comment type="function">
    <text evidence="17 18">Catalyzes the last two sequential reactions in the de novo biosynthetic pathway for UDP-N-acetylglucosamine (UDP-GlcNAc). The C-terminal domain catalyzes the transfer of acetyl group from acetyl coenzyme A to glucosamine-1-phosphate (GlcN-1-P) to produce N-acetylglucosamine-1-phosphate (GlcNAc-1-P), which is converted into UDP-GlcNAc by the transfer of uridine 5-monophosphate (from uridine 5-triphosphate), a reaction catalyzed by the N-terminal domain.</text>
</comment>
<sequence>MLAVAVLAAGKGTRMKSALPKVLQPLAGATLVERVLASCHLLAPDRQVLVVGHQAERVERTLAGVEGLEFVLQQPQNGTGHAVQQLLQPLAGFEGELLVLNGDVPLLRPETLEQLLASHRASGAAVTLLTARLSDPSGYGRVFADGAGQVSGIVEHRDCNAEQLGNTLTNAGIYCFDWARLAAVLPQLSSDNDQGELYLTDTVALLRPAMHLAVDDPDEVAGINDREQLAHCEAVLQDRLRRHWMAEGVSFTDPASCTLSEHTRFGRDVLVEPQCHFRGVTSIGEGCRIGPGCLIENSHLAAEVEVVHSVLRDSHVQRGCVIGPFAQLRAGTHLGAGCRIGNFVEVKNSQLGEGCKANHLSYLGDADLGADVNVGAGTITANFDGVHKHRTVIGAGSKTGANSVLVAPITLGAGVTVAAGSTLTKDVPAGALALGRARQLVKENWGVANPRQQQGVAG</sequence>
<feature type="region of interest" description="N-acetyltransferase" evidence="18">
    <location>
        <begin position="248"/>
        <end position="458"/>
    </location>
</feature>
<feature type="binding site" evidence="18">
    <location>
        <position position="362"/>
    </location>
    <ligand>
        <name>UDP-N-acetyl-alpha-D-glucosamine</name>
        <dbReference type="ChEBI" id="CHEBI:57705"/>
    </ligand>
</feature>
<dbReference type="InterPro" id="IPR050065">
    <property type="entry name" value="GlmU-like"/>
</dbReference>
<dbReference type="GO" id="GO:0003977">
    <property type="term" value="F:UDP-N-acetylglucosamine diphosphorylase activity"/>
    <property type="evidence" value="ECO:0007669"/>
    <property type="project" value="UniProtKB-EC"/>
</dbReference>
<dbReference type="CDD" id="cd02540">
    <property type="entry name" value="GT2_GlmU_N_bac"/>
    <property type="match status" value="1"/>
</dbReference>
<feature type="binding site" evidence="18">
    <location>
        <position position="329"/>
    </location>
    <ligand>
        <name>UDP-N-acetyl-alpha-D-glucosamine</name>
        <dbReference type="ChEBI" id="CHEBI:57705"/>
    </ligand>
</feature>
<comment type="catalytic activity">
    <reaction evidence="15 18">
        <text>alpha-D-glucosamine 1-phosphate + acetyl-CoA = N-acetyl-alpha-D-glucosamine 1-phosphate + CoA + H(+)</text>
        <dbReference type="Rhea" id="RHEA:13725"/>
        <dbReference type="ChEBI" id="CHEBI:15378"/>
        <dbReference type="ChEBI" id="CHEBI:57287"/>
        <dbReference type="ChEBI" id="CHEBI:57288"/>
        <dbReference type="ChEBI" id="CHEBI:57776"/>
        <dbReference type="ChEBI" id="CHEBI:58516"/>
        <dbReference type="EC" id="2.3.1.157"/>
    </reaction>
</comment>
<evidence type="ECO:0000256" key="12">
    <source>
        <dbReference type="ARBA" id="ARBA00023268"/>
    </source>
</evidence>
<feature type="binding site" evidence="18">
    <location>
        <position position="73"/>
    </location>
    <ligand>
        <name>UDP-N-acetyl-alpha-D-glucosamine</name>
        <dbReference type="ChEBI" id="CHEBI:57705"/>
    </ligand>
</feature>
<evidence type="ECO:0000256" key="2">
    <source>
        <dbReference type="ARBA" id="ARBA00007707"/>
    </source>
</evidence>
<feature type="binding site" evidence="18">
    <location>
        <begin position="78"/>
        <end position="79"/>
    </location>
    <ligand>
        <name>UDP-N-acetyl-alpha-D-glucosamine</name>
        <dbReference type="ChEBI" id="CHEBI:57705"/>
    </ligand>
</feature>
<comment type="catalytic activity">
    <reaction evidence="16 18">
        <text>N-acetyl-alpha-D-glucosamine 1-phosphate + UTP + H(+) = UDP-N-acetyl-alpha-D-glucosamine + diphosphate</text>
        <dbReference type="Rhea" id="RHEA:13509"/>
        <dbReference type="ChEBI" id="CHEBI:15378"/>
        <dbReference type="ChEBI" id="CHEBI:33019"/>
        <dbReference type="ChEBI" id="CHEBI:46398"/>
        <dbReference type="ChEBI" id="CHEBI:57705"/>
        <dbReference type="ChEBI" id="CHEBI:57776"/>
        <dbReference type="EC" id="2.7.7.23"/>
    </reaction>
</comment>
<evidence type="ECO:0000256" key="17">
    <source>
        <dbReference type="ARBA" id="ARBA00049628"/>
    </source>
</evidence>
<feature type="binding site" evidence="18">
    <location>
        <position position="436"/>
    </location>
    <ligand>
        <name>acetyl-CoA</name>
        <dbReference type="ChEBI" id="CHEBI:57288"/>
    </ligand>
</feature>
<comment type="caution">
    <text evidence="20">The sequence shown here is derived from an EMBL/GenBank/DDBJ whole genome shotgun (WGS) entry which is preliminary data.</text>
</comment>
<evidence type="ECO:0000256" key="18">
    <source>
        <dbReference type="HAMAP-Rule" id="MF_01631"/>
    </source>
</evidence>
<dbReference type="PANTHER" id="PTHR43584:SF3">
    <property type="entry name" value="BIFUNCTIONAL PROTEIN GLMU"/>
    <property type="match status" value="1"/>
</dbReference>
<dbReference type="NCBIfam" id="NF010940">
    <property type="entry name" value="PRK14360.1"/>
    <property type="match status" value="1"/>
</dbReference>
<comment type="cofactor">
    <cofactor evidence="18">
        <name>Mg(2+)</name>
        <dbReference type="ChEBI" id="CHEBI:18420"/>
    </cofactor>
    <text evidence="18">Binds 1 Mg(2+) ion per subunit.</text>
</comment>
<keyword evidence="13 18" id="KW-0012">Acyltransferase</keyword>
<evidence type="ECO:0000256" key="10">
    <source>
        <dbReference type="ARBA" id="ARBA00022960"/>
    </source>
</evidence>
<accession>A0ABU5SVI0</accession>
<evidence type="ECO:0000256" key="15">
    <source>
        <dbReference type="ARBA" id="ARBA00048247"/>
    </source>
</evidence>
<comment type="subunit">
    <text evidence="18">Homotrimer.</text>
</comment>
<feature type="binding site" evidence="18">
    <location>
        <position position="347"/>
    </location>
    <ligand>
        <name>UDP-N-acetyl-alpha-D-glucosamine</name>
        <dbReference type="ChEBI" id="CHEBI:57705"/>
    </ligand>
</feature>
<evidence type="ECO:0000256" key="5">
    <source>
        <dbReference type="ARBA" id="ARBA00022679"/>
    </source>
</evidence>
<dbReference type="InterPro" id="IPR011004">
    <property type="entry name" value="Trimer_LpxA-like_sf"/>
</dbReference>
<dbReference type="SUPFAM" id="SSF51161">
    <property type="entry name" value="Trimeric LpxA-like enzymes"/>
    <property type="match status" value="1"/>
</dbReference>
<evidence type="ECO:0000256" key="13">
    <source>
        <dbReference type="ARBA" id="ARBA00023315"/>
    </source>
</evidence>
<organism evidence="20 21">
    <name type="scientific">Cyanobium gracile UHCC 0281</name>
    <dbReference type="NCBI Taxonomy" id="3110309"/>
    <lineage>
        <taxon>Bacteria</taxon>
        <taxon>Bacillati</taxon>
        <taxon>Cyanobacteriota</taxon>
        <taxon>Cyanophyceae</taxon>
        <taxon>Synechococcales</taxon>
        <taxon>Prochlorococcaceae</taxon>
        <taxon>Cyanobium</taxon>
    </lineage>
</organism>
<feature type="binding site" evidence="18">
    <location>
        <position position="376"/>
    </location>
    <ligand>
        <name>acetyl-CoA</name>
        <dbReference type="ChEBI" id="CHEBI:57288"/>
    </ligand>
</feature>
<evidence type="ECO:0000256" key="11">
    <source>
        <dbReference type="ARBA" id="ARBA00022984"/>
    </source>
</evidence>
<evidence type="ECO:0000256" key="7">
    <source>
        <dbReference type="ARBA" id="ARBA00022723"/>
    </source>
</evidence>
<comment type="caution">
    <text evidence="18">Lacks conserved residue(s) required for the propagation of feature annotation.</text>
</comment>
<dbReference type="SUPFAM" id="SSF53448">
    <property type="entry name" value="Nucleotide-diphospho-sugar transferases"/>
    <property type="match status" value="1"/>
</dbReference>
<feature type="binding site" evidence="18">
    <location>
        <position position="170"/>
    </location>
    <ligand>
        <name>UDP-N-acetyl-alpha-D-glucosamine</name>
        <dbReference type="ChEBI" id="CHEBI:57705"/>
    </ligand>
</feature>
<dbReference type="EC" id="2.3.1.157" evidence="18"/>
<comment type="similarity">
    <text evidence="2 18">In the C-terminal section; belongs to the transferase hexapeptide repeat family.</text>
</comment>
<dbReference type="Pfam" id="PF12804">
    <property type="entry name" value="NTP_transf_3"/>
    <property type="match status" value="1"/>
</dbReference>
<keyword evidence="5 18" id="KW-0808">Transferase</keyword>
<feature type="binding site" evidence="18">
    <location>
        <position position="419"/>
    </location>
    <ligand>
        <name>acetyl-CoA</name>
        <dbReference type="ChEBI" id="CHEBI:57288"/>
    </ligand>
</feature>
<dbReference type="PANTHER" id="PTHR43584">
    <property type="entry name" value="NUCLEOTIDYL TRANSFERASE"/>
    <property type="match status" value="1"/>
</dbReference>
<evidence type="ECO:0000313" key="20">
    <source>
        <dbReference type="EMBL" id="MEA5442516.1"/>
    </source>
</evidence>
<dbReference type="CDD" id="cd03353">
    <property type="entry name" value="LbH_GlmU_C"/>
    <property type="match status" value="1"/>
</dbReference>
<dbReference type="EMBL" id="JAYGHY010000020">
    <property type="protein sequence ID" value="MEA5442516.1"/>
    <property type="molecule type" value="Genomic_DNA"/>
</dbReference>
<evidence type="ECO:0000313" key="21">
    <source>
        <dbReference type="Proteomes" id="UP001302329"/>
    </source>
</evidence>
<keyword evidence="21" id="KW-1185">Reference proteome</keyword>
<feature type="binding site" evidence="18">
    <location>
        <begin position="7"/>
        <end position="10"/>
    </location>
    <ligand>
        <name>UDP-N-acetyl-alpha-D-glucosamine</name>
        <dbReference type="ChEBI" id="CHEBI:57705"/>
    </ligand>
</feature>
<comment type="pathway">
    <text evidence="18">Bacterial outer membrane biogenesis; LPS lipid A biosynthesis.</text>
</comment>
<feature type="domain" description="MobA-like NTP transferase" evidence="19">
    <location>
        <begin position="5"/>
        <end position="131"/>
    </location>
</feature>
<feature type="binding site" evidence="18">
    <location>
        <position position="103"/>
    </location>
    <ligand>
        <name>Mg(2+)</name>
        <dbReference type="ChEBI" id="CHEBI:18420"/>
    </ligand>
</feature>
<keyword evidence="10 18" id="KW-0133">Cell shape</keyword>
<keyword evidence="9 18" id="KW-0460">Magnesium</keyword>
<feature type="region of interest" description="Linker" evidence="18">
    <location>
        <begin position="227"/>
        <end position="247"/>
    </location>
</feature>
<dbReference type="NCBIfam" id="TIGR01173">
    <property type="entry name" value="glmU"/>
    <property type="match status" value="1"/>
</dbReference>
<comment type="pathway">
    <text evidence="18">Nucleotide-sugar biosynthesis; UDP-N-acetyl-alpha-D-glucosamine biosynthesis; N-acetyl-alpha-D-glucosamine 1-phosphate from alpha-D-glucosamine 6-phosphate (route II): step 2/2.</text>
</comment>
<evidence type="ECO:0000256" key="9">
    <source>
        <dbReference type="ARBA" id="ARBA00022842"/>
    </source>
</evidence>
<comment type="pathway">
    <text evidence="18">Nucleotide-sugar biosynthesis; UDP-N-acetyl-alpha-D-glucosamine biosynthesis; UDP-N-acetyl-alpha-D-glucosamine from N-acetyl-alpha-D-glucosamine 1-phosphate: step 1/1.</text>
</comment>
<dbReference type="Pfam" id="PF00132">
    <property type="entry name" value="Hexapep"/>
    <property type="match status" value="3"/>
</dbReference>
<keyword evidence="12 18" id="KW-0511">Multifunctional enzyme</keyword>
<dbReference type="InterPro" id="IPR029044">
    <property type="entry name" value="Nucleotide-diphossugar_trans"/>
</dbReference>
<evidence type="ECO:0000259" key="19">
    <source>
        <dbReference type="Pfam" id="PF12804"/>
    </source>
</evidence>
<keyword evidence="11 18" id="KW-0573">Peptidoglycan synthesis</keyword>
<feature type="binding site" evidence="18">
    <location>
        <position position="21"/>
    </location>
    <ligand>
        <name>UDP-N-acetyl-alpha-D-glucosamine</name>
        <dbReference type="ChEBI" id="CHEBI:57705"/>
    </ligand>
</feature>
<keyword evidence="8 18" id="KW-0677">Repeat</keyword>
<gene>
    <name evidence="18 20" type="primary">glmU</name>
    <name evidence="20" type="ORF">VB739_08130</name>
</gene>
<dbReference type="Proteomes" id="UP001302329">
    <property type="component" value="Unassembled WGS sequence"/>
</dbReference>
<feature type="region of interest" description="Pyrophosphorylase" evidence="18">
    <location>
        <begin position="1"/>
        <end position="226"/>
    </location>
</feature>
<keyword evidence="6 18" id="KW-0548">Nucleotidyltransferase</keyword>